<dbReference type="SMART" id="SM00581">
    <property type="entry name" value="PSP"/>
    <property type="match status" value="1"/>
</dbReference>
<dbReference type="PANTHER" id="PTHR12785">
    <property type="entry name" value="SPLICING FACTOR 3B"/>
    <property type="match status" value="1"/>
</dbReference>
<organism evidence="3 4">
    <name type="scientific">Ophiocordyceps australis</name>
    <dbReference type="NCBI Taxonomy" id="1399860"/>
    <lineage>
        <taxon>Eukaryota</taxon>
        <taxon>Fungi</taxon>
        <taxon>Dikarya</taxon>
        <taxon>Ascomycota</taxon>
        <taxon>Pezizomycotina</taxon>
        <taxon>Sordariomycetes</taxon>
        <taxon>Hypocreomycetidae</taxon>
        <taxon>Hypocreales</taxon>
        <taxon>Ophiocordycipitaceae</taxon>
        <taxon>Ophiocordyceps</taxon>
    </lineage>
</organism>
<feature type="compositionally biased region" description="Acidic residues" evidence="1">
    <location>
        <begin position="116"/>
        <end position="128"/>
    </location>
</feature>
<name>A0A2C5ZIU5_9HYPO</name>
<protein>
    <recommendedName>
        <fullName evidence="2">PSP proline-rich domain-containing protein</fullName>
    </recommendedName>
</protein>
<dbReference type="Proteomes" id="UP000224854">
    <property type="component" value="Unassembled WGS sequence"/>
</dbReference>
<feature type="region of interest" description="Disordered" evidence="1">
    <location>
        <begin position="114"/>
        <end position="138"/>
    </location>
</feature>
<dbReference type="Pfam" id="PF04037">
    <property type="entry name" value="DUF382"/>
    <property type="match status" value="1"/>
</dbReference>
<feature type="compositionally biased region" description="Acidic residues" evidence="1">
    <location>
        <begin position="405"/>
        <end position="429"/>
    </location>
</feature>
<accession>A0A2C5ZIU5</accession>
<feature type="compositionally biased region" description="Low complexity" evidence="1">
    <location>
        <begin position="39"/>
        <end position="54"/>
    </location>
</feature>
<evidence type="ECO:0000256" key="1">
    <source>
        <dbReference type="SAM" id="MobiDB-lite"/>
    </source>
</evidence>
<dbReference type="InterPro" id="IPR006568">
    <property type="entry name" value="PSP_pro-rich"/>
</dbReference>
<dbReference type="PANTHER" id="PTHR12785:SF6">
    <property type="entry name" value="SPLICING FACTOR 3B SUBUNIT 2"/>
    <property type="match status" value="1"/>
</dbReference>
<dbReference type="AlphaFoldDB" id="A0A2C5ZIU5"/>
<feature type="region of interest" description="Disordered" evidence="1">
    <location>
        <begin position="562"/>
        <end position="606"/>
    </location>
</feature>
<proteinExistence type="predicted"/>
<dbReference type="EMBL" id="NJEU01000189">
    <property type="protein sequence ID" value="PHH79344.1"/>
    <property type="molecule type" value="Genomic_DNA"/>
</dbReference>
<comment type="caution">
    <text evidence="3">The sequence shown here is derived from an EMBL/GenBank/DDBJ whole genome shotgun (WGS) entry which is preliminary data.</text>
</comment>
<feature type="region of interest" description="Disordered" evidence="1">
    <location>
        <begin position="508"/>
        <end position="534"/>
    </location>
</feature>
<dbReference type="InterPro" id="IPR007180">
    <property type="entry name" value="DUF382"/>
</dbReference>
<dbReference type="GO" id="GO:0005634">
    <property type="term" value="C:nucleus"/>
    <property type="evidence" value="ECO:0007669"/>
    <property type="project" value="InterPro"/>
</dbReference>
<dbReference type="Pfam" id="PF04046">
    <property type="entry name" value="PSP"/>
    <property type="match status" value="1"/>
</dbReference>
<feature type="compositionally biased region" description="Basic and acidic residues" evidence="1">
    <location>
        <begin position="583"/>
        <end position="606"/>
    </location>
</feature>
<feature type="domain" description="PSP proline-rich" evidence="2">
    <location>
        <begin position="286"/>
        <end position="339"/>
    </location>
</feature>
<keyword evidence="4" id="KW-1185">Reference proteome</keyword>
<dbReference type="InterPro" id="IPR052584">
    <property type="entry name" value="U2_snRNP_Complex_Component"/>
</dbReference>
<dbReference type="OrthoDB" id="10260794at2759"/>
<reference evidence="3 4" key="1">
    <citation type="submission" date="2017-06" db="EMBL/GenBank/DDBJ databases">
        <title>Ant-infecting Ophiocordyceps genomes reveal a high diversity of potential behavioral manipulation genes and a possible major role for enterotoxins.</title>
        <authorList>
            <person name="De Bekker C."/>
            <person name="Evans H.C."/>
            <person name="Brachmann A."/>
            <person name="Hughes D.P."/>
        </authorList>
    </citation>
    <scope>NUCLEOTIDE SEQUENCE [LARGE SCALE GENOMIC DNA]</scope>
    <source>
        <strain evidence="3 4">1348a</strain>
    </source>
</reference>
<feature type="region of interest" description="Disordered" evidence="1">
    <location>
        <begin position="398"/>
        <end position="481"/>
    </location>
</feature>
<feature type="region of interest" description="Disordered" evidence="1">
    <location>
        <begin position="1"/>
        <end position="74"/>
    </location>
</feature>
<feature type="compositionally biased region" description="Basic residues" evidence="1">
    <location>
        <begin position="1"/>
        <end position="19"/>
    </location>
</feature>
<evidence type="ECO:0000313" key="4">
    <source>
        <dbReference type="Proteomes" id="UP000224854"/>
    </source>
</evidence>
<sequence>MATKKMSKNQLRRAKKKEQKKSQAQTQPQDSNLQDREPSPSATDAADAPNDPQDINGADIAVTVEKPSFDDDLVDNPALAAYKDIFAKFGASLLDNDNNDEAVREANAGNQGTVFFDEDDEIPDEEEPAATQTLSKKKRKQQNRLSVAELKATVSHPEVIEWCDASSSDPRLLVQIKAHRNIVPVPPHWALKREYLSTKRGIEKPAFRLPDFIADTGISEMRDAVLEKEAEQTLKQKQRARVQPKMGKLDIDYQKLYDAFFRFQTKPELTRYGEVYYEGKESEVDFHQFRPGDLTDAAKEALGMPPGAPPPWLINQQRTGPPPSYPTLKIPGLNVPPPPGGSWGFHPGGWGKPPIDEMNRPLYGGDVFGLNNQPAAQPQPAQAEVTAAWEPVERTLWGELQPREEESEEEDEDEDEDEGDEDQDADDGLPDGTMTEDISSLGKPSGYASTVPPGSGVESSISGEMNLRKERPDYGADGSSGRAAYTVIKEQKVQGSSGLFGVGHQYDLSSAQRPGMPVLGSEEETRKRKKPGDVDVALDVDSLNQHDGISKDAVRQKFEQVRKQEGVGAQWQHDEDLADMIAEESRKRQKTERDRQDRRRDGRSRY</sequence>
<evidence type="ECO:0000313" key="3">
    <source>
        <dbReference type="EMBL" id="PHH79344.1"/>
    </source>
</evidence>
<gene>
    <name evidence="3" type="ORF">CDD82_2446</name>
</gene>
<evidence type="ECO:0000259" key="2">
    <source>
        <dbReference type="SMART" id="SM00581"/>
    </source>
</evidence>